<evidence type="ECO:0000313" key="2">
    <source>
        <dbReference type="EMBL" id="MBW77231.1"/>
    </source>
</evidence>
<dbReference type="AlphaFoldDB" id="A0A2M4DI53"/>
<accession>A0A2M4DI53</accession>
<organism evidence="2">
    <name type="scientific">Anopheles darlingi</name>
    <name type="common">Mosquito</name>
    <dbReference type="NCBI Taxonomy" id="43151"/>
    <lineage>
        <taxon>Eukaryota</taxon>
        <taxon>Metazoa</taxon>
        <taxon>Ecdysozoa</taxon>
        <taxon>Arthropoda</taxon>
        <taxon>Hexapoda</taxon>
        <taxon>Insecta</taxon>
        <taxon>Pterygota</taxon>
        <taxon>Neoptera</taxon>
        <taxon>Endopterygota</taxon>
        <taxon>Diptera</taxon>
        <taxon>Nematocera</taxon>
        <taxon>Culicoidea</taxon>
        <taxon>Culicidae</taxon>
        <taxon>Anophelinae</taxon>
        <taxon>Anopheles</taxon>
    </lineage>
</organism>
<reference evidence="2" key="1">
    <citation type="submission" date="2018-01" db="EMBL/GenBank/DDBJ databases">
        <title>An insight into the sialome of Amazonian anophelines.</title>
        <authorList>
            <person name="Ribeiro J.M."/>
            <person name="Scarpassa V."/>
            <person name="Calvo E."/>
        </authorList>
    </citation>
    <scope>NUCLEOTIDE SEQUENCE</scope>
</reference>
<protein>
    <submittedName>
        <fullName evidence="2">Putative secreted protein</fullName>
    </submittedName>
</protein>
<evidence type="ECO:0000256" key="1">
    <source>
        <dbReference type="SAM" id="SignalP"/>
    </source>
</evidence>
<feature type="chain" id="PRO_5014928291" evidence="1">
    <location>
        <begin position="20"/>
        <end position="71"/>
    </location>
</feature>
<proteinExistence type="predicted"/>
<feature type="signal peptide" evidence="1">
    <location>
        <begin position="1"/>
        <end position="19"/>
    </location>
</feature>
<dbReference type="EMBL" id="GGFL01013053">
    <property type="protein sequence ID" value="MBW77231.1"/>
    <property type="molecule type" value="Transcribed_RNA"/>
</dbReference>
<keyword evidence="1" id="KW-0732">Signal</keyword>
<name>A0A2M4DI53_ANODA</name>
<sequence>MIMVLWRFSVAYLLAASRGLSFGSRTEINLFSLDKRVNGACRGFRCHVPRARMHAHTSTASILHDHSTYGL</sequence>